<evidence type="ECO:0000313" key="5">
    <source>
        <dbReference type="Proteomes" id="UP000240883"/>
    </source>
</evidence>
<dbReference type="Pfam" id="PF24883">
    <property type="entry name" value="NPHP3_N"/>
    <property type="match status" value="1"/>
</dbReference>
<dbReference type="OrthoDB" id="5418336at2759"/>
<evidence type="ECO:0008006" key="6">
    <source>
        <dbReference type="Google" id="ProtNLM"/>
    </source>
</evidence>
<sequence length="688" mass="78495">MSFGWSTSDLALAAKFLNVKGLEKKLGAYQPTMGRLKVKGFKDFVRGSYKKVEYAVFVAKQVQNFRERISHQLHDLQLNLDLSSTIDTQLSALEANLGRQTAQLADIQQKNKAELLSSTLKEIMPGSCDWIFAKQEYNKWLPAVNHYRPSFLWVLAILGAGKTFPATQVIRKLSEQYTVAYFYCEARTEQSRHTTNILCTLLWQLLRKHEDALADAIDEYSSGAEPHKESVKKIIRKVLEMRPNVVTVLDGLDECCSTTVKEISEFMISLLGHTSVLLSSRVCMYTEDVMTKIPPQHHISRLQIEDTDTASDITRFIARELDTLPSLEYGEKGEVAEALQGRAQGMFLWVDLAVKQLKSGGGVDVDDYLTQIGEMPQDLDEYYGRLLQNLHTDASEASKRRSKVIFQWLVCAQRSLTVSELAVAVKLKADEPRLVQRRTFHLEELKSAVHHRCGPMAKFIDSAPEAIVTLIHATARDFLLRYDRVNGPFKGLLVNAAVTHIWIARSCLTYLCYLNTKFPPMNLQPPALKDRKNRQVVLDQEFAALLSDYPLLEYAALHWADHFQFSDYNPDLYHNLRTFCLSEASTIKWLQIYLRLRGDRGLFRTSRSIQEIRKLEEIGLRLRGTPFDQSFQTWLEHLSGPSDGRFERWERFLSSGDANDYLPALHVAAFFDLDHFTQLALDQGSDVN</sequence>
<reference evidence="4 5" key="1">
    <citation type="journal article" date="2018" name="Front. Microbiol.">
        <title>Genome-Wide Analysis of Corynespora cassiicola Leaf Fall Disease Putative Effectors.</title>
        <authorList>
            <person name="Lopez D."/>
            <person name="Ribeiro S."/>
            <person name="Label P."/>
            <person name="Fumanal B."/>
            <person name="Venisse J.S."/>
            <person name="Kohler A."/>
            <person name="de Oliveira R.R."/>
            <person name="Labutti K."/>
            <person name="Lipzen A."/>
            <person name="Lail K."/>
            <person name="Bauer D."/>
            <person name="Ohm R.A."/>
            <person name="Barry K.W."/>
            <person name="Spatafora J."/>
            <person name="Grigoriev I.V."/>
            <person name="Martin F.M."/>
            <person name="Pujade-Renaud V."/>
        </authorList>
    </citation>
    <scope>NUCLEOTIDE SEQUENCE [LARGE SCALE GENOMIC DNA]</scope>
    <source>
        <strain evidence="4 5">Philippines</strain>
    </source>
</reference>
<dbReference type="Proteomes" id="UP000240883">
    <property type="component" value="Unassembled WGS sequence"/>
</dbReference>
<dbReference type="Pfam" id="PF22939">
    <property type="entry name" value="WHD_GPIID"/>
    <property type="match status" value="1"/>
</dbReference>
<accession>A0A2T2NYH3</accession>
<name>A0A2T2NYH3_CORCC</name>
<dbReference type="InterPro" id="IPR056884">
    <property type="entry name" value="NPHP3-like_N"/>
</dbReference>
<dbReference type="InterPro" id="IPR027417">
    <property type="entry name" value="P-loop_NTPase"/>
</dbReference>
<keyword evidence="1" id="KW-0677">Repeat</keyword>
<organism evidence="4 5">
    <name type="scientific">Corynespora cassiicola Philippines</name>
    <dbReference type="NCBI Taxonomy" id="1448308"/>
    <lineage>
        <taxon>Eukaryota</taxon>
        <taxon>Fungi</taxon>
        <taxon>Dikarya</taxon>
        <taxon>Ascomycota</taxon>
        <taxon>Pezizomycotina</taxon>
        <taxon>Dothideomycetes</taxon>
        <taxon>Pleosporomycetidae</taxon>
        <taxon>Pleosporales</taxon>
        <taxon>Corynesporascaceae</taxon>
        <taxon>Corynespora</taxon>
    </lineage>
</organism>
<evidence type="ECO:0000256" key="1">
    <source>
        <dbReference type="ARBA" id="ARBA00022737"/>
    </source>
</evidence>
<dbReference type="AlphaFoldDB" id="A0A2T2NYH3"/>
<evidence type="ECO:0000259" key="3">
    <source>
        <dbReference type="Pfam" id="PF24883"/>
    </source>
</evidence>
<evidence type="ECO:0000313" key="4">
    <source>
        <dbReference type="EMBL" id="PSN70472.1"/>
    </source>
</evidence>
<dbReference type="PANTHER" id="PTHR10039:SF14">
    <property type="entry name" value="NACHT DOMAIN-CONTAINING PROTEIN"/>
    <property type="match status" value="1"/>
</dbReference>
<feature type="domain" description="Nephrocystin 3-like N-terminal" evidence="3">
    <location>
        <begin position="126"/>
        <end position="281"/>
    </location>
</feature>
<dbReference type="EMBL" id="KZ678132">
    <property type="protein sequence ID" value="PSN70472.1"/>
    <property type="molecule type" value="Genomic_DNA"/>
</dbReference>
<keyword evidence="5" id="KW-1185">Reference proteome</keyword>
<feature type="domain" description="GPI inositol-deacylase winged helix" evidence="2">
    <location>
        <begin position="397"/>
        <end position="483"/>
    </location>
</feature>
<dbReference type="InterPro" id="IPR054471">
    <property type="entry name" value="GPIID_WHD"/>
</dbReference>
<proteinExistence type="predicted"/>
<dbReference type="SUPFAM" id="SSF52540">
    <property type="entry name" value="P-loop containing nucleoside triphosphate hydrolases"/>
    <property type="match status" value="1"/>
</dbReference>
<gene>
    <name evidence="4" type="ORF">BS50DRAFT_632352</name>
</gene>
<dbReference type="PANTHER" id="PTHR10039">
    <property type="entry name" value="AMELOGENIN"/>
    <property type="match status" value="1"/>
</dbReference>
<dbReference type="Gene3D" id="3.40.50.300">
    <property type="entry name" value="P-loop containing nucleotide triphosphate hydrolases"/>
    <property type="match status" value="1"/>
</dbReference>
<evidence type="ECO:0000259" key="2">
    <source>
        <dbReference type="Pfam" id="PF22939"/>
    </source>
</evidence>
<protein>
    <recommendedName>
        <fullName evidence="6">NACHT domain-containing protein</fullName>
    </recommendedName>
</protein>